<feature type="domain" description="HPr" evidence="21">
    <location>
        <begin position="158"/>
        <end position="250"/>
    </location>
</feature>
<dbReference type="PROSITE" id="PS00369">
    <property type="entry name" value="PTS_HPR_HIS"/>
    <property type="match status" value="1"/>
</dbReference>
<dbReference type="InterPro" id="IPR036618">
    <property type="entry name" value="PtsI_HPr-bd_sf"/>
</dbReference>
<evidence type="ECO:0000256" key="7">
    <source>
        <dbReference type="ARBA" id="ARBA00007837"/>
    </source>
</evidence>
<dbReference type="Pfam" id="PF00391">
    <property type="entry name" value="PEP-utilizers"/>
    <property type="match status" value="1"/>
</dbReference>
<dbReference type="InterPro" id="IPR012844">
    <property type="entry name" value="DhaM_N"/>
</dbReference>
<reference evidence="22" key="2">
    <citation type="submission" date="2020-09" db="EMBL/GenBank/DDBJ databases">
        <authorList>
            <person name="Sun Q."/>
            <person name="Zhou Y."/>
        </authorList>
    </citation>
    <scope>NUCLEOTIDE SEQUENCE</scope>
    <source>
        <strain evidence="22">CGMCC 1.12160</strain>
    </source>
</reference>
<proteinExistence type="inferred from homology"/>
<dbReference type="GO" id="GO:0046872">
    <property type="term" value="F:metal ion binding"/>
    <property type="evidence" value="ECO:0007669"/>
    <property type="project" value="UniProtKB-KW"/>
</dbReference>
<dbReference type="SUPFAM" id="SSF51621">
    <property type="entry name" value="Phosphoenolpyruvate/pyruvate domain"/>
    <property type="match status" value="1"/>
</dbReference>
<sequence length="837" mass="85763">MISLVVVSHSHALAEAAVTLAMEMAPPDGAPHVGIAAGLDERTIGTDAAAVAEAISAADEASGGEGVVVLLDLGSAVLSAEMALELVDPEVVGRVVLSPAPLVEGLVAAVVAAAAGLDAAAVAREAESGLGAKRTHLGGEEVRTEALPGQLTADEPWPHAVELPVVAEHGLHARPAARLVARVADVAPGTEVRVRNLTVGRGPVDALSLSGVATLDAQQGHVLLAEARGPLAEDALEGLVRLAEEGFGDLPGGTGDQLAVASAPVALVDEPGVAGSGLEAAVGPVVRTAAELDLPDIPVEDTGTEHRRWMEAVHSAVARLGELAATTRGRLGAGAAEVFEAHAALLRDPALTAAVERRLGTGLGALRAWQQVVEEAAARFEGLADPYQRERAQDVRSVGDRVLRILAGLEDPDDLGEGILVVDELDPALAISLDARAVRGVITLRGGATGHGVLVAAARGVPVLTGAERLQGVATGTVVAFDARSGRLEVDPPAEVLAEFERLLERRGEARRRAMVAAHDPAVTTDGVAVPVRANVTSVGTARLAAEAGAEGCGLVRTEALFGQHRQAPTVAEQARAFASIAEALAPHPVTLRTWDVGGDKPLPFIPSREEANPFLGVRGIRAFRTDRTLLVDQLEAACRAAQEHRLQVMFPMVTTREDVELGLEALDEAVRRTGTPRPAGLRVGIMVEVPAAALRVGDLARGLDFVSIGSNDLSQYVLAAERGSAAVGPWADPLEPAVLQMVRDVCQALDGSLSVSVCGSMAADPDVAGLLVGLGAAELSASPASVAAVKERLRAGSLADYRALADAALGCGSAREVRALLEARAVSALPAGGTAR</sequence>
<keyword evidence="15" id="KW-0598">Phosphotransferase system</keyword>
<evidence type="ECO:0000313" key="23">
    <source>
        <dbReference type="Proteomes" id="UP000605670"/>
    </source>
</evidence>
<dbReference type="InterPro" id="IPR008731">
    <property type="entry name" value="PTS_EIN"/>
</dbReference>
<dbReference type="PROSITE" id="PS51350">
    <property type="entry name" value="PTS_HPR_DOM"/>
    <property type="match status" value="1"/>
</dbReference>
<dbReference type="SUPFAM" id="SSF53062">
    <property type="entry name" value="PTS system fructose IIA component-like"/>
    <property type="match status" value="1"/>
</dbReference>
<keyword evidence="11" id="KW-0813">Transport</keyword>
<keyword evidence="12" id="KW-0963">Cytoplasm</keyword>
<evidence type="ECO:0000256" key="17">
    <source>
        <dbReference type="ARBA" id="ARBA00022777"/>
    </source>
</evidence>
<evidence type="ECO:0000259" key="21">
    <source>
        <dbReference type="PROSITE" id="PS51350"/>
    </source>
</evidence>
<dbReference type="InterPro" id="IPR004701">
    <property type="entry name" value="PTS_EIIA_man-typ"/>
</dbReference>
<dbReference type="InterPro" id="IPR023151">
    <property type="entry name" value="PEP_util_CS"/>
</dbReference>
<evidence type="ECO:0000256" key="19">
    <source>
        <dbReference type="ARBA" id="ARBA00046577"/>
    </source>
</evidence>
<comment type="catalytic activity">
    <reaction evidence="2">
        <text>dihydroxyacetone + phosphoenolpyruvate = dihydroxyacetone phosphate + pyruvate</text>
        <dbReference type="Rhea" id="RHEA:18381"/>
        <dbReference type="ChEBI" id="CHEBI:15361"/>
        <dbReference type="ChEBI" id="CHEBI:16016"/>
        <dbReference type="ChEBI" id="CHEBI:57642"/>
        <dbReference type="ChEBI" id="CHEBI:58702"/>
        <dbReference type="EC" id="2.7.1.121"/>
    </reaction>
</comment>
<dbReference type="Gene3D" id="3.50.30.10">
    <property type="entry name" value="Phosphohistidine domain"/>
    <property type="match status" value="1"/>
</dbReference>
<dbReference type="SUPFAM" id="SSF55594">
    <property type="entry name" value="HPr-like"/>
    <property type="match status" value="1"/>
</dbReference>
<keyword evidence="14" id="KW-0808">Transferase</keyword>
<reference evidence="22" key="1">
    <citation type="journal article" date="2014" name="Int. J. Syst. Evol. Microbiol.">
        <title>Complete genome sequence of Corynebacterium casei LMG S-19264T (=DSM 44701T), isolated from a smear-ripened cheese.</title>
        <authorList>
            <consortium name="US DOE Joint Genome Institute (JGI-PGF)"/>
            <person name="Walter F."/>
            <person name="Albersmeier A."/>
            <person name="Kalinowski J."/>
            <person name="Ruckert C."/>
        </authorList>
    </citation>
    <scope>NUCLEOTIDE SEQUENCE</scope>
    <source>
        <strain evidence="22">CGMCC 1.12160</strain>
    </source>
</reference>
<dbReference type="PROSITE" id="PS51096">
    <property type="entry name" value="PTS_EIIA_TYPE_4"/>
    <property type="match status" value="1"/>
</dbReference>
<dbReference type="NCBIfam" id="TIGR02364">
    <property type="entry name" value="dha_pts"/>
    <property type="match status" value="1"/>
</dbReference>
<keyword evidence="18" id="KW-0460">Magnesium</keyword>
<evidence type="ECO:0000256" key="9">
    <source>
        <dbReference type="ARBA" id="ARBA00012232"/>
    </source>
</evidence>
<comment type="subunit">
    <text evidence="19">Homodimer. The dihydroxyacetone kinase complex is composed of a homodimer of DhaM, a homodimer of DhaK and the subunit DhaL.</text>
</comment>
<dbReference type="EC" id="2.7.3.9" evidence="9"/>
<dbReference type="Gene3D" id="1.10.274.10">
    <property type="entry name" value="PtsI, HPr-binding domain"/>
    <property type="match status" value="1"/>
</dbReference>
<dbReference type="EMBL" id="BMEM01000002">
    <property type="protein sequence ID" value="GGF49411.1"/>
    <property type="molecule type" value="Genomic_DNA"/>
</dbReference>
<evidence type="ECO:0000256" key="16">
    <source>
        <dbReference type="ARBA" id="ARBA00022723"/>
    </source>
</evidence>
<dbReference type="Gene3D" id="3.20.20.60">
    <property type="entry name" value="Phosphoenolpyruvate-binding domains"/>
    <property type="match status" value="1"/>
</dbReference>
<dbReference type="Pfam" id="PF05524">
    <property type="entry name" value="PEP-utilisers_N"/>
    <property type="match status" value="1"/>
</dbReference>
<comment type="catalytic activity">
    <reaction evidence="1">
        <text>L-histidyl-[protein] + phosphoenolpyruvate = N(pros)-phospho-L-histidyl-[protein] + pyruvate</text>
        <dbReference type="Rhea" id="RHEA:23880"/>
        <dbReference type="Rhea" id="RHEA-COMP:9745"/>
        <dbReference type="Rhea" id="RHEA-COMP:9746"/>
        <dbReference type="ChEBI" id="CHEBI:15361"/>
        <dbReference type="ChEBI" id="CHEBI:29979"/>
        <dbReference type="ChEBI" id="CHEBI:58702"/>
        <dbReference type="ChEBI" id="CHEBI:64837"/>
        <dbReference type="EC" id="2.7.3.9"/>
    </reaction>
</comment>
<evidence type="ECO:0000256" key="15">
    <source>
        <dbReference type="ARBA" id="ARBA00022683"/>
    </source>
</evidence>
<keyword evidence="17" id="KW-0418">Kinase</keyword>
<comment type="similarity">
    <text evidence="7">Belongs to the PEP-utilizing enzyme family.</text>
</comment>
<dbReference type="CDD" id="cd00367">
    <property type="entry name" value="PTS-HPr_like"/>
    <property type="match status" value="1"/>
</dbReference>
<keyword evidence="16" id="KW-0479">Metal-binding</keyword>
<organism evidence="22 23">
    <name type="scientific">Ornithinimicrobium tianjinense</name>
    <dbReference type="NCBI Taxonomy" id="1195761"/>
    <lineage>
        <taxon>Bacteria</taxon>
        <taxon>Bacillati</taxon>
        <taxon>Actinomycetota</taxon>
        <taxon>Actinomycetes</taxon>
        <taxon>Micrococcales</taxon>
        <taxon>Ornithinimicrobiaceae</taxon>
        <taxon>Ornithinimicrobium</taxon>
    </lineage>
</organism>
<comment type="function">
    <text evidence="5">General (non sugar-specific) component of the phosphoenolpyruvate-dependent sugar phosphotransferase system (sugar PTS). This major carbohydrate active-transport system catalyzes the phosphorylation of incoming sugar substrates concomitantly with their translocation across the cell membrane. The phosphoryl group from phosphoenolpyruvate (PEP) is transferred to the phosphoryl carrier protein HPr by enzyme I. Phospho-HPr then transfers it to the PTS EIIA domain.</text>
</comment>
<evidence type="ECO:0000259" key="20">
    <source>
        <dbReference type="PROSITE" id="PS51096"/>
    </source>
</evidence>
<comment type="caution">
    <text evidence="22">The sequence shown here is derived from an EMBL/GenBank/DDBJ whole genome shotgun (WGS) entry which is preliminary data.</text>
</comment>
<evidence type="ECO:0000256" key="10">
    <source>
        <dbReference type="ARBA" id="ARBA00020422"/>
    </source>
</evidence>
<dbReference type="RefSeq" id="WP_188429766.1">
    <property type="nucleotide sequence ID" value="NZ_BAABKH010000001.1"/>
</dbReference>
<protein>
    <recommendedName>
        <fullName evidence="10">Phosphocarrier protein HPr</fullName>
        <ecNumber evidence="8">2.7.1.121</ecNumber>
        <ecNumber evidence="9">2.7.3.9</ecNumber>
    </recommendedName>
</protein>
<dbReference type="SUPFAM" id="SSF52009">
    <property type="entry name" value="Phosphohistidine domain"/>
    <property type="match status" value="1"/>
</dbReference>
<dbReference type="Gene3D" id="3.40.50.510">
    <property type="entry name" value="Phosphotransferase system, mannose-type IIA component"/>
    <property type="match status" value="1"/>
</dbReference>
<dbReference type="GO" id="GO:0005737">
    <property type="term" value="C:cytoplasm"/>
    <property type="evidence" value="ECO:0007669"/>
    <property type="project" value="UniProtKB-SubCell"/>
</dbReference>
<evidence type="ECO:0000256" key="13">
    <source>
        <dbReference type="ARBA" id="ARBA00022597"/>
    </source>
</evidence>
<evidence type="ECO:0000256" key="14">
    <source>
        <dbReference type="ARBA" id="ARBA00022679"/>
    </source>
</evidence>
<dbReference type="InterPro" id="IPR036637">
    <property type="entry name" value="Phosphohistidine_dom_sf"/>
</dbReference>
<evidence type="ECO:0000256" key="8">
    <source>
        <dbReference type="ARBA" id="ARBA00012095"/>
    </source>
</evidence>
<gene>
    <name evidence="22" type="ORF">GCM10011366_16620</name>
</gene>
<evidence type="ECO:0000256" key="5">
    <source>
        <dbReference type="ARBA" id="ARBA00003681"/>
    </source>
</evidence>
<dbReference type="InterPro" id="IPR035895">
    <property type="entry name" value="HPr-like_sf"/>
</dbReference>
<dbReference type="Proteomes" id="UP000605670">
    <property type="component" value="Unassembled WGS sequence"/>
</dbReference>
<dbReference type="InterPro" id="IPR015813">
    <property type="entry name" value="Pyrv/PenolPyrv_kinase-like_dom"/>
</dbReference>
<accession>A0A917BPK5</accession>
<keyword evidence="13" id="KW-0762">Sugar transport</keyword>
<dbReference type="InterPro" id="IPR050499">
    <property type="entry name" value="PEP-utilizing_PTS_enzyme"/>
</dbReference>
<dbReference type="InterPro" id="IPR008279">
    <property type="entry name" value="PEP-util_enz_mobile_dom"/>
</dbReference>
<dbReference type="AlphaFoldDB" id="A0A917BPK5"/>
<feature type="domain" description="PTS EIIA type-4" evidence="20">
    <location>
        <begin position="1"/>
        <end position="137"/>
    </location>
</feature>
<evidence type="ECO:0000256" key="6">
    <source>
        <dbReference type="ARBA" id="ARBA00004496"/>
    </source>
</evidence>
<dbReference type="Gene3D" id="3.30.1340.10">
    <property type="entry name" value="HPr-like"/>
    <property type="match status" value="1"/>
</dbReference>
<evidence type="ECO:0000256" key="4">
    <source>
        <dbReference type="ARBA" id="ARBA00002788"/>
    </source>
</evidence>
<evidence type="ECO:0000256" key="11">
    <source>
        <dbReference type="ARBA" id="ARBA00022448"/>
    </source>
</evidence>
<dbReference type="InterPro" id="IPR000032">
    <property type="entry name" value="HPr-like"/>
</dbReference>
<dbReference type="GO" id="GO:0047324">
    <property type="term" value="F:phosphoenolpyruvate-glycerone phosphotransferase activity"/>
    <property type="evidence" value="ECO:0007669"/>
    <property type="project" value="UniProtKB-EC"/>
</dbReference>
<comment type="cofactor">
    <cofactor evidence="3">
        <name>Mg(2+)</name>
        <dbReference type="ChEBI" id="CHEBI:18420"/>
    </cofactor>
</comment>
<evidence type="ECO:0000256" key="18">
    <source>
        <dbReference type="ARBA" id="ARBA00022842"/>
    </source>
</evidence>
<dbReference type="PANTHER" id="PTHR46244:SF6">
    <property type="entry name" value="PHOSPHOENOLPYRUVATE-PROTEIN PHOSPHOTRANSFERASE"/>
    <property type="match status" value="1"/>
</dbReference>
<evidence type="ECO:0000313" key="22">
    <source>
        <dbReference type="EMBL" id="GGF49411.1"/>
    </source>
</evidence>
<dbReference type="GO" id="GO:0008965">
    <property type="term" value="F:phosphoenolpyruvate-protein phosphotransferase activity"/>
    <property type="evidence" value="ECO:0007669"/>
    <property type="project" value="UniProtKB-EC"/>
</dbReference>
<dbReference type="InterPro" id="IPR001020">
    <property type="entry name" value="PTS_HPr_His_P_site"/>
</dbReference>
<dbReference type="Pfam" id="PF00381">
    <property type="entry name" value="PTS-HPr"/>
    <property type="match status" value="1"/>
</dbReference>
<comment type="subcellular location">
    <subcellularLocation>
        <location evidence="6">Cytoplasm</location>
    </subcellularLocation>
</comment>
<comment type="function">
    <text evidence="4">Component of the dihydroxyacetone kinase complex, which is responsible for the phosphoenolpyruvate (PEP)-dependent phosphorylation of dihydroxyacetone. DhaM serves as the phosphoryl donor. Is phosphorylated by phosphoenolpyruvate in an EI- and HPr-dependent reaction, and a phosphorelay system on histidine residues finally leads to phosphoryl transfer to DhaL and dihydroxyacetone.</text>
</comment>
<dbReference type="Pfam" id="PF03610">
    <property type="entry name" value="EIIA-man"/>
    <property type="match status" value="1"/>
</dbReference>
<dbReference type="NCBIfam" id="TIGR01417">
    <property type="entry name" value="PTS_I_fam"/>
    <property type="match status" value="1"/>
</dbReference>
<dbReference type="GO" id="GO:0009401">
    <property type="term" value="P:phosphoenolpyruvate-dependent sugar phosphotransferase system"/>
    <property type="evidence" value="ECO:0007669"/>
    <property type="project" value="UniProtKB-KW"/>
</dbReference>
<keyword evidence="23" id="KW-1185">Reference proteome</keyword>
<dbReference type="InterPro" id="IPR040442">
    <property type="entry name" value="Pyrv_kinase-like_dom_sf"/>
</dbReference>
<dbReference type="PANTHER" id="PTHR46244">
    <property type="entry name" value="PHOSPHOENOLPYRUVATE-PROTEIN PHOSPHOTRANSFERASE"/>
    <property type="match status" value="1"/>
</dbReference>
<dbReference type="InterPro" id="IPR000121">
    <property type="entry name" value="PEP_util_C"/>
</dbReference>
<dbReference type="GO" id="GO:0016020">
    <property type="term" value="C:membrane"/>
    <property type="evidence" value="ECO:0007669"/>
    <property type="project" value="InterPro"/>
</dbReference>
<dbReference type="Pfam" id="PF02896">
    <property type="entry name" value="PEP-utilizers_C"/>
    <property type="match status" value="1"/>
</dbReference>
<dbReference type="InterPro" id="IPR006318">
    <property type="entry name" value="PTS_EI-like"/>
</dbReference>
<evidence type="ECO:0000256" key="2">
    <source>
        <dbReference type="ARBA" id="ARBA00001113"/>
    </source>
</evidence>
<dbReference type="InterPro" id="IPR036662">
    <property type="entry name" value="PTS_EIIA_man-typ_sf"/>
</dbReference>
<dbReference type="PROSITE" id="PS00742">
    <property type="entry name" value="PEP_ENZYMES_2"/>
    <property type="match status" value="1"/>
</dbReference>
<dbReference type="EC" id="2.7.1.121" evidence="8"/>
<dbReference type="SUPFAM" id="SSF47831">
    <property type="entry name" value="Enzyme I of the PEP:sugar phosphotransferase system HPr-binding (sub)domain"/>
    <property type="match status" value="1"/>
</dbReference>
<evidence type="ECO:0000256" key="12">
    <source>
        <dbReference type="ARBA" id="ARBA00022490"/>
    </source>
</evidence>
<name>A0A917BPK5_9MICO</name>
<dbReference type="PRINTS" id="PR01736">
    <property type="entry name" value="PHPHTRNFRASE"/>
</dbReference>
<evidence type="ECO:0000256" key="1">
    <source>
        <dbReference type="ARBA" id="ARBA00000683"/>
    </source>
</evidence>
<evidence type="ECO:0000256" key="3">
    <source>
        <dbReference type="ARBA" id="ARBA00001946"/>
    </source>
</evidence>